<dbReference type="InterPro" id="IPR001119">
    <property type="entry name" value="SLH_dom"/>
</dbReference>
<name>A0A8J6MD71_9FIRM</name>
<dbReference type="PROSITE" id="PS50106">
    <property type="entry name" value="PDZ"/>
    <property type="match status" value="1"/>
</dbReference>
<dbReference type="GO" id="GO:0008236">
    <property type="term" value="F:serine-type peptidase activity"/>
    <property type="evidence" value="ECO:0007669"/>
    <property type="project" value="UniProtKB-KW"/>
</dbReference>
<organism evidence="9 10">
    <name type="scientific">Lawsonibacter faecis</name>
    <dbReference type="NCBI Taxonomy" id="2763052"/>
    <lineage>
        <taxon>Bacteria</taxon>
        <taxon>Bacillati</taxon>
        <taxon>Bacillota</taxon>
        <taxon>Clostridia</taxon>
        <taxon>Eubacteriales</taxon>
        <taxon>Oscillospiraceae</taxon>
        <taxon>Lawsonibacter</taxon>
    </lineage>
</organism>
<comment type="similarity">
    <text evidence="1">Belongs to the peptidase S41A family.</text>
</comment>
<dbReference type="Proteomes" id="UP000607645">
    <property type="component" value="Unassembled WGS sequence"/>
</dbReference>
<sequence length="635" mass="68097">MKKFFSRLSAAALVLALLCTPAFALTPQQAGELLNLYYVDEVPQRVLEQTTVESMLAELGDPYTQYFDADTYQLFLDSMRDANLTGIGVSMQMEAEGALITQVIADTAAEEAGLLPGDIITAVDGNAAAGAALEQIKAWVTGEEGTSVTVTVLRDGRSRDYMLVRRVVVIPATETTLLDGHIGYIRCTTFGQETLGHFEDGISANDGAVDRWIVDLRGNGGGEINAAVQSAGAFAGSGNLLYRRDNEGLYGVYRREAGQSSLDPVVVLVNGDTASSSEIFASIIRDQQAGIVVGSRTYGKGVAQVLLDGESYEDCFGEGDALKVTAYRFFSPLGATNDKIGIIPHLLVDDAYAADVAYLLAGSNPKGDTGGMLRVDMKWRWYVDLETAASDAGKPAFTALLEALPPSANLWLGTGGAEGWRETTAAELVEEYGLTGYASRAFTDLADEPFADAINTLAAYDIVSGSGDGTFRPDGELTRAQFCVLLANAMRYTTSRTGSAFADVKSGEWYAPAVNALYEQGIVSGYSDGLFHPDDPMDHSQFLTILGRVAPELCMNFHDAAGSEHTAGLGDYWAWPAWSRESMWLLDGSQANLFGQSMSLLWDTLDSIQPDGVTTRREAAVMVYNLLIAARILPA</sequence>
<dbReference type="Gene3D" id="2.30.42.10">
    <property type="match status" value="1"/>
</dbReference>
<dbReference type="RefSeq" id="WP_186919121.1">
    <property type="nucleotide sequence ID" value="NZ_JACOPQ010000006.1"/>
</dbReference>
<comment type="caution">
    <text evidence="9">The sequence shown here is derived from an EMBL/GenBank/DDBJ whole genome shotgun (WGS) entry which is preliminary data.</text>
</comment>
<dbReference type="Gene3D" id="3.30.750.44">
    <property type="match status" value="1"/>
</dbReference>
<protein>
    <submittedName>
        <fullName evidence="9">S-layer homology domain-containing protein</fullName>
    </submittedName>
</protein>
<evidence type="ECO:0000259" key="7">
    <source>
        <dbReference type="PROSITE" id="PS50106"/>
    </source>
</evidence>
<dbReference type="PANTHER" id="PTHR32060">
    <property type="entry name" value="TAIL-SPECIFIC PROTEASE"/>
    <property type="match status" value="1"/>
</dbReference>
<keyword evidence="6" id="KW-0732">Signal</keyword>
<gene>
    <name evidence="9" type="ORF">H8S62_09555</name>
</gene>
<evidence type="ECO:0000256" key="5">
    <source>
        <dbReference type="ARBA" id="ARBA00022825"/>
    </source>
</evidence>
<dbReference type="InterPro" id="IPR029045">
    <property type="entry name" value="ClpP/crotonase-like_dom_sf"/>
</dbReference>
<dbReference type="InterPro" id="IPR005151">
    <property type="entry name" value="Tail-specific_protease"/>
</dbReference>
<evidence type="ECO:0000256" key="2">
    <source>
        <dbReference type="ARBA" id="ARBA00022670"/>
    </source>
</evidence>
<dbReference type="SUPFAM" id="SSF52096">
    <property type="entry name" value="ClpP/crotonase"/>
    <property type="match status" value="1"/>
</dbReference>
<dbReference type="GO" id="GO:0004175">
    <property type="term" value="F:endopeptidase activity"/>
    <property type="evidence" value="ECO:0007669"/>
    <property type="project" value="TreeGrafter"/>
</dbReference>
<evidence type="ECO:0000256" key="3">
    <source>
        <dbReference type="ARBA" id="ARBA00022737"/>
    </source>
</evidence>
<evidence type="ECO:0000256" key="1">
    <source>
        <dbReference type="ARBA" id="ARBA00009179"/>
    </source>
</evidence>
<dbReference type="AlphaFoldDB" id="A0A8J6MD71"/>
<evidence type="ECO:0000256" key="4">
    <source>
        <dbReference type="ARBA" id="ARBA00022801"/>
    </source>
</evidence>
<dbReference type="InterPro" id="IPR036034">
    <property type="entry name" value="PDZ_sf"/>
</dbReference>
<keyword evidence="3" id="KW-0677">Repeat</keyword>
<dbReference type="CDD" id="cd06782">
    <property type="entry name" value="cpPDZ_CPP-like"/>
    <property type="match status" value="1"/>
</dbReference>
<keyword evidence="5" id="KW-0720">Serine protease</keyword>
<evidence type="ECO:0000259" key="8">
    <source>
        <dbReference type="PROSITE" id="PS51272"/>
    </source>
</evidence>
<dbReference type="SUPFAM" id="SSF50156">
    <property type="entry name" value="PDZ domain-like"/>
    <property type="match status" value="1"/>
</dbReference>
<proteinExistence type="inferred from homology"/>
<feature type="signal peptide" evidence="6">
    <location>
        <begin position="1"/>
        <end position="24"/>
    </location>
</feature>
<feature type="domain" description="PDZ" evidence="7">
    <location>
        <begin position="73"/>
        <end position="136"/>
    </location>
</feature>
<reference evidence="9" key="1">
    <citation type="submission" date="2020-08" db="EMBL/GenBank/DDBJ databases">
        <title>Genome public.</title>
        <authorList>
            <person name="Liu C."/>
            <person name="Sun Q."/>
        </authorList>
    </citation>
    <scope>NUCLEOTIDE SEQUENCE</scope>
    <source>
        <strain evidence="9">NSJ-52</strain>
    </source>
</reference>
<dbReference type="PANTHER" id="PTHR32060:SF22">
    <property type="entry name" value="CARBOXYL-TERMINAL-PROCESSING PEPTIDASE 3, CHLOROPLASTIC"/>
    <property type="match status" value="1"/>
</dbReference>
<evidence type="ECO:0000313" key="10">
    <source>
        <dbReference type="Proteomes" id="UP000607645"/>
    </source>
</evidence>
<dbReference type="SMART" id="SM00228">
    <property type="entry name" value="PDZ"/>
    <property type="match status" value="1"/>
</dbReference>
<dbReference type="PROSITE" id="PS51272">
    <property type="entry name" value="SLH"/>
    <property type="match status" value="2"/>
</dbReference>
<dbReference type="Gene3D" id="3.90.226.10">
    <property type="entry name" value="2-enoyl-CoA Hydratase, Chain A, domain 1"/>
    <property type="match status" value="1"/>
</dbReference>
<dbReference type="SMART" id="SM00245">
    <property type="entry name" value="TSPc"/>
    <property type="match status" value="1"/>
</dbReference>
<dbReference type="Pfam" id="PF00395">
    <property type="entry name" value="SLH"/>
    <property type="match status" value="2"/>
</dbReference>
<dbReference type="GO" id="GO:0006508">
    <property type="term" value="P:proteolysis"/>
    <property type="evidence" value="ECO:0007669"/>
    <property type="project" value="UniProtKB-KW"/>
</dbReference>
<dbReference type="EMBL" id="JACOPQ010000006">
    <property type="protein sequence ID" value="MBC5737254.1"/>
    <property type="molecule type" value="Genomic_DNA"/>
</dbReference>
<dbReference type="InterPro" id="IPR004447">
    <property type="entry name" value="Peptidase_S41A"/>
</dbReference>
<dbReference type="Pfam" id="PF13180">
    <property type="entry name" value="PDZ_2"/>
    <property type="match status" value="1"/>
</dbReference>
<dbReference type="Pfam" id="PF03572">
    <property type="entry name" value="Peptidase_S41"/>
    <property type="match status" value="1"/>
</dbReference>
<accession>A0A8J6MD71</accession>
<feature type="domain" description="SLH" evidence="8">
    <location>
        <begin position="501"/>
        <end position="560"/>
    </location>
</feature>
<evidence type="ECO:0000256" key="6">
    <source>
        <dbReference type="SAM" id="SignalP"/>
    </source>
</evidence>
<feature type="domain" description="SLH" evidence="8">
    <location>
        <begin position="437"/>
        <end position="500"/>
    </location>
</feature>
<dbReference type="CDD" id="cd07560">
    <property type="entry name" value="Peptidase_S41_CPP"/>
    <property type="match status" value="1"/>
</dbReference>
<evidence type="ECO:0000313" key="9">
    <source>
        <dbReference type="EMBL" id="MBC5737254.1"/>
    </source>
</evidence>
<feature type="chain" id="PRO_5035282022" evidence="6">
    <location>
        <begin position="25"/>
        <end position="635"/>
    </location>
</feature>
<keyword evidence="4" id="KW-0378">Hydrolase</keyword>
<keyword evidence="10" id="KW-1185">Reference proteome</keyword>
<dbReference type="InterPro" id="IPR001478">
    <property type="entry name" value="PDZ"/>
</dbReference>
<keyword evidence="2" id="KW-0645">Protease</keyword>